<dbReference type="Proteomes" id="UP000799428">
    <property type="component" value="Unassembled WGS sequence"/>
</dbReference>
<evidence type="ECO:0000313" key="2">
    <source>
        <dbReference type="Proteomes" id="UP000799428"/>
    </source>
</evidence>
<proteinExistence type="predicted"/>
<accession>A0A6G1KCH8</accession>
<name>A0A6G1KCH8_9PLEO</name>
<sequence length="158" mass="17296">MLTLQNYPPSLRSPCPKFKPIMQLLIWSTCQVPHPVTWNFHSGECFPCLAVIILACHSMLVRNPNRFPSRFSVFSSPSLLKTTVSTVPISSANGYFTNRSNKGLLSTIGVRLGMPSHIILNTFLSDPNPTRLSWETLNARAGLAAMTDAMSATTGSVT</sequence>
<evidence type="ECO:0000313" key="1">
    <source>
        <dbReference type="EMBL" id="KAF2710057.1"/>
    </source>
</evidence>
<reference evidence="1" key="1">
    <citation type="journal article" date="2020" name="Stud. Mycol.">
        <title>101 Dothideomycetes genomes: a test case for predicting lifestyles and emergence of pathogens.</title>
        <authorList>
            <person name="Haridas S."/>
            <person name="Albert R."/>
            <person name="Binder M."/>
            <person name="Bloem J."/>
            <person name="Labutti K."/>
            <person name="Salamov A."/>
            <person name="Andreopoulos B."/>
            <person name="Baker S."/>
            <person name="Barry K."/>
            <person name="Bills G."/>
            <person name="Bluhm B."/>
            <person name="Cannon C."/>
            <person name="Castanera R."/>
            <person name="Culley D."/>
            <person name="Daum C."/>
            <person name="Ezra D."/>
            <person name="Gonzalez J."/>
            <person name="Henrissat B."/>
            <person name="Kuo A."/>
            <person name="Liang C."/>
            <person name="Lipzen A."/>
            <person name="Lutzoni F."/>
            <person name="Magnuson J."/>
            <person name="Mondo S."/>
            <person name="Nolan M."/>
            <person name="Ohm R."/>
            <person name="Pangilinan J."/>
            <person name="Park H.-J."/>
            <person name="Ramirez L."/>
            <person name="Alfaro M."/>
            <person name="Sun H."/>
            <person name="Tritt A."/>
            <person name="Yoshinaga Y."/>
            <person name="Zwiers L.-H."/>
            <person name="Turgeon B."/>
            <person name="Goodwin S."/>
            <person name="Spatafora J."/>
            <person name="Crous P."/>
            <person name="Grigoriev I."/>
        </authorList>
    </citation>
    <scope>NUCLEOTIDE SEQUENCE</scope>
    <source>
        <strain evidence="1">CBS 279.74</strain>
    </source>
</reference>
<keyword evidence="2" id="KW-1185">Reference proteome</keyword>
<dbReference type="EMBL" id="MU005769">
    <property type="protein sequence ID" value="KAF2710057.1"/>
    <property type="molecule type" value="Genomic_DNA"/>
</dbReference>
<organism evidence="1 2">
    <name type="scientific">Pleomassaria siparia CBS 279.74</name>
    <dbReference type="NCBI Taxonomy" id="1314801"/>
    <lineage>
        <taxon>Eukaryota</taxon>
        <taxon>Fungi</taxon>
        <taxon>Dikarya</taxon>
        <taxon>Ascomycota</taxon>
        <taxon>Pezizomycotina</taxon>
        <taxon>Dothideomycetes</taxon>
        <taxon>Pleosporomycetidae</taxon>
        <taxon>Pleosporales</taxon>
        <taxon>Pleomassariaceae</taxon>
        <taxon>Pleomassaria</taxon>
    </lineage>
</organism>
<protein>
    <submittedName>
        <fullName evidence="1">Uncharacterized protein</fullName>
    </submittedName>
</protein>
<dbReference type="AlphaFoldDB" id="A0A6G1KCH8"/>
<gene>
    <name evidence="1" type="ORF">K504DRAFT_250300</name>
</gene>